<dbReference type="InterPro" id="IPR011032">
    <property type="entry name" value="GroES-like_sf"/>
</dbReference>
<dbReference type="Gene3D" id="3.90.180.10">
    <property type="entry name" value="Medium-chain alcohol dehydrogenases, catalytic domain"/>
    <property type="match status" value="1"/>
</dbReference>
<dbReference type="InterPro" id="IPR013154">
    <property type="entry name" value="ADH-like_N"/>
</dbReference>
<dbReference type="PANTHER" id="PTHR11695">
    <property type="entry name" value="ALCOHOL DEHYDROGENASE RELATED"/>
    <property type="match status" value="1"/>
</dbReference>
<organism evidence="4">
    <name type="scientific">uncultured Microbacterium sp</name>
    <dbReference type="NCBI Taxonomy" id="191216"/>
    <lineage>
        <taxon>Bacteria</taxon>
        <taxon>Bacillati</taxon>
        <taxon>Actinomycetota</taxon>
        <taxon>Actinomycetes</taxon>
        <taxon>Micrococcales</taxon>
        <taxon>Microbacteriaceae</taxon>
        <taxon>Microbacterium</taxon>
        <taxon>environmental samples</taxon>
    </lineage>
</organism>
<protein>
    <submittedName>
        <fullName evidence="4">Alcohol dehydrogenase zinc-binding domain protein</fullName>
    </submittedName>
</protein>
<keyword evidence="1" id="KW-0560">Oxidoreductase</keyword>
<reference evidence="4" key="1">
    <citation type="submission" date="2016-03" db="EMBL/GenBank/DDBJ databases">
        <authorList>
            <person name="Ploux O."/>
        </authorList>
    </citation>
    <scope>NUCLEOTIDE SEQUENCE</scope>
    <source>
        <strain evidence="4">UC1</strain>
    </source>
</reference>
<evidence type="ECO:0000259" key="3">
    <source>
        <dbReference type="SMART" id="SM00829"/>
    </source>
</evidence>
<dbReference type="Gene3D" id="3.40.50.720">
    <property type="entry name" value="NAD(P)-binding Rossmann-like Domain"/>
    <property type="match status" value="1"/>
</dbReference>
<dbReference type="CDD" id="cd08267">
    <property type="entry name" value="MDR1"/>
    <property type="match status" value="1"/>
</dbReference>
<name>A0A1Y5P3D5_9MICO</name>
<evidence type="ECO:0000256" key="2">
    <source>
        <dbReference type="SAM" id="MobiDB-lite"/>
    </source>
</evidence>
<dbReference type="EMBL" id="FLQR01000008">
    <property type="protein sequence ID" value="SBS73194.1"/>
    <property type="molecule type" value="Genomic_DNA"/>
</dbReference>
<feature type="domain" description="Enoyl reductase (ER)" evidence="3">
    <location>
        <begin position="32"/>
        <end position="343"/>
    </location>
</feature>
<sequence length="345" mass="36736">MNTEQSPTATATARTSDATSPTMRAVVQDRYGEVDALRLEQTSRPEIAADEVLVRVHAAGMDRGTWHNMTGRPYLMRIMGFGFRGPKNRVPGLDVAGTVVEVGSSVTRFAVGDEVFGISRGSFAEYAAAREDKLAAKPQSLTFEQAAVVPVSGITALQALRDAGRLQAGQRVLIIGASGGVGSYAVQIAKALGAHVTGVASTSKLDLLRSLGADDVIDYTREDFAEGPDRYDLIIDIAGNSTLTRLRRALTLHGTLVIVGGEDGGSFTGGIGRQFRALAISPFLPQRLAMHATKERASDLEPLSDLIETGRVTPSLERTYSLDQVPEAMRQLQAGTVRGKLAVTL</sequence>
<dbReference type="GO" id="GO:0016491">
    <property type="term" value="F:oxidoreductase activity"/>
    <property type="evidence" value="ECO:0007669"/>
    <property type="project" value="UniProtKB-KW"/>
</dbReference>
<dbReference type="RefSeq" id="WP_295576404.1">
    <property type="nucleotide sequence ID" value="NZ_FLQR01000008.1"/>
</dbReference>
<dbReference type="InterPro" id="IPR020843">
    <property type="entry name" value="ER"/>
</dbReference>
<dbReference type="SMART" id="SM00829">
    <property type="entry name" value="PKS_ER"/>
    <property type="match status" value="1"/>
</dbReference>
<dbReference type="Pfam" id="PF13602">
    <property type="entry name" value="ADH_zinc_N_2"/>
    <property type="match status" value="1"/>
</dbReference>
<dbReference type="AlphaFoldDB" id="A0A1Y5P3D5"/>
<dbReference type="InterPro" id="IPR050700">
    <property type="entry name" value="YIM1/Zinc_Alcohol_DH_Fams"/>
</dbReference>
<proteinExistence type="predicted"/>
<gene>
    <name evidence="4" type="ORF">MIPYR_40033</name>
</gene>
<dbReference type="Pfam" id="PF08240">
    <property type="entry name" value="ADH_N"/>
    <property type="match status" value="1"/>
</dbReference>
<feature type="region of interest" description="Disordered" evidence="2">
    <location>
        <begin position="1"/>
        <end position="21"/>
    </location>
</feature>
<dbReference type="InterPro" id="IPR036291">
    <property type="entry name" value="NAD(P)-bd_dom_sf"/>
</dbReference>
<evidence type="ECO:0000313" key="4">
    <source>
        <dbReference type="EMBL" id="SBS73194.1"/>
    </source>
</evidence>
<dbReference type="SUPFAM" id="SSF51735">
    <property type="entry name" value="NAD(P)-binding Rossmann-fold domains"/>
    <property type="match status" value="1"/>
</dbReference>
<dbReference type="PANTHER" id="PTHR11695:SF294">
    <property type="entry name" value="RETICULON-4-INTERACTING PROTEIN 1, MITOCHONDRIAL"/>
    <property type="match status" value="1"/>
</dbReference>
<dbReference type="InterPro" id="IPR002364">
    <property type="entry name" value="Quin_OxRdtase/zeta-crystal_CS"/>
</dbReference>
<dbReference type="SUPFAM" id="SSF50129">
    <property type="entry name" value="GroES-like"/>
    <property type="match status" value="1"/>
</dbReference>
<accession>A0A1Y5P3D5</accession>
<dbReference type="PROSITE" id="PS01162">
    <property type="entry name" value="QOR_ZETA_CRYSTAL"/>
    <property type="match status" value="1"/>
</dbReference>
<dbReference type="GO" id="GO:0008270">
    <property type="term" value="F:zinc ion binding"/>
    <property type="evidence" value="ECO:0007669"/>
    <property type="project" value="InterPro"/>
</dbReference>
<evidence type="ECO:0000256" key="1">
    <source>
        <dbReference type="ARBA" id="ARBA00023002"/>
    </source>
</evidence>